<comment type="similarity">
    <text evidence="1 4">Belongs to the GMC oxidoreductase family.</text>
</comment>
<dbReference type="InterPro" id="IPR007867">
    <property type="entry name" value="GMC_OxRtase_C"/>
</dbReference>
<dbReference type="PANTHER" id="PTHR11552:SF115">
    <property type="entry name" value="DEHYDROGENASE XPTC-RELATED"/>
    <property type="match status" value="1"/>
</dbReference>
<evidence type="ECO:0000256" key="4">
    <source>
        <dbReference type="RuleBase" id="RU003968"/>
    </source>
</evidence>
<dbReference type="OrthoDB" id="269227at2759"/>
<evidence type="ECO:0000259" key="6">
    <source>
        <dbReference type="PROSITE" id="PS00623"/>
    </source>
</evidence>
<feature type="binding site" evidence="3">
    <location>
        <position position="109"/>
    </location>
    <ligand>
        <name>FAD</name>
        <dbReference type="ChEBI" id="CHEBI:57692"/>
    </ligand>
</feature>
<keyword evidence="3 4" id="KW-0274">FAD</keyword>
<dbReference type="InterPro" id="IPR000172">
    <property type="entry name" value="GMC_OxRdtase_N"/>
</dbReference>
<feature type="chain" id="PRO_5008266056" evidence="5">
    <location>
        <begin position="17"/>
        <end position="622"/>
    </location>
</feature>
<dbReference type="SUPFAM" id="SSF51905">
    <property type="entry name" value="FAD/NAD(P)-binding domain"/>
    <property type="match status" value="1"/>
</dbReference>
<dbReference type="Pfam" id="PF00732">
    <property type="entry name" value="GMC_oxred_N"/>
    <property type="match status" value="1"/>
</dbReference>
<dbReference type="PANTHER" id="PTHR11552">
    <property type="entry name" value="GLUCOSE-METHANOL-CHOLINE GMC OXIDOREDUCTASE"/>
    <property type="match status" value="1"/>
</dbReference>
<feature type="domain" description="Glucose-methanol-choline oxidoreductase N-terminal" evidence="6">
    <location>
        <begin position="107"/>
        <end position="130"/>
    </location>
</feature>
<feature type="active site" description="Proton acceptor" evidence="2">
    <location>
        <position position="600"/>
    </location>
</feature>
<name>A0A194V058_CYTMA</name>
<accession>A0A194V058</accession>
<evidence type="ECO:0000256" key="5">
    <source>
        <dbReference type="SAM" id="SignalP"/>
    </source>
</evidence>
<dbReference type="Gene3D" id="3.30.560.10">
    <property type="entry name" value="Glucose Oxidase, domain 3"/>
    <property type="match status" value="1"/>
</dbReference>
<evidence type="ECO:0000256" key="2">
    <source>
        <dbReference type="PIRSR" id="PIRSR000137-1"/>
    </source>
</evidence>
<dbReference type="PIRSF" id="PIRSF000137">
    <property type="entry name" value="Alcohol_oxidase"/>
    <property type="match status" value="1"/>
</dbReference>
<feature type="active site" description="Proton donor" evidence="2">
    <location>
        <position position="557"/>
    </location>
</feature>
<feature type="domain" description="Glucose-methanol-choline oxidoreductase N-terminal" evidence="7">
    <location>
        <begin position="305"/>
        <end position="319"/>
    </location>
</feature>
<dbReference type="GO" id="GO:0016614">
    <property type="term" value="F:oxidoreductase activity, acting on CH-OH group of donors"/>
    <property type="evidence" value="ECO:0007669"/>
    <property type="project" value="InterPro"/>
</dbReference>
<feature type="binding site" evidence="3">
    <location>
        <position position="249"/>
    </location>
    <ligand>
        <name>FAD</name>
        <dbReference type="ChEBI" id="CHEBI:57692"/>
    </ligand>
</feature>
<gene>
    <name evidence="8" type="ORF">VP1G_04604</name>
</gene>
<evidence type="ECO:0000259" key="7">
    <source>
        <dbReference type="PROSITE" id="PS00624"/>
    </source>
</evidence>
<keyword evidence="5" id="KW-0732">Signal</keyword>
<evidence type="ECO:0000313" key="8">
    <source>
        <dbReference type="EMBL" id="KUI57299.1"/>
    </source>
</evidence>
<keyword evidence="4" id="KW-0285">Flavoprotein</keyword>
<dbReference type="Proteomes" id="UP000078576">
    <property type="component" value="Unassembled WGS sequence"/>
</dbReference>
<dbReference type="GO" id="GO:0044550">
    <property type="term" value="P:secondary metabolite biosynthetic process"/>
    <property type="evidence" value="ECO:0007669"/>
    <property type="project" value="TreeGrafter"/>
</dbReference>
<proteinExistence type="inferred from homology"/>
<dbReference type="PROSITE" id="PS00623">
    <property type="entry name" value="GMC_OXRED_1"/>
    <property type="match status" value="1"/>
</dbReference>
<dbReference type="STRING" id="694573.A0A194V058"/>
<dbReference type="GO" id="GO:0050660">
    <property type="term" value="F:flavin adenine dinucleotide binding"/>
    <property type="evidence" value="ECO:0007669"/>
    <property type="project" value="InterPro"/>
</dbReference>
<feature type="signal peptide" evidence="5">
    <location>
        <begin position="1"/>
        <end position="16"/>
    </location>
</feature>
<dbReference type="EMBL" id="KN714698">
    <property type="protein sequence ID" value="KUI57299.1"/>
    <property type="molecule type" value="Genomic_DNA"/>
</dbReference>
<evidence type="ECO:0000256" key="1">
    <source>
        <dbReference type="ARBA" id="ARBA00010790"/>
    </source>
</evidence>
<dbReference type="PROSITE" id="PS00624">
    <property type="entry name" value="GMC_OXRED_2"/>
    <property type="match status" value="1"/>
</dbReference>
<sequence>MLPLLKLSILATTAAATGLGGGKYGNHTYDYVIVGGGTAGTALATRLSQTLINSSILLIEAGPAAPDALGINVPGMLGSTQGGLYDWNLTSIPQPNLVGRSIDLSRGKVLGGSSAMNYMVWNRASAPEYDAWEPLGNPGWNWTTILAGMIKSENFTGIDSPDYGHIGRGTTGPVHNVVNRHRSQQVLSWIPTLENLGVVHNLESLGGEPIGVMRQPSSVNPDNYTRSYSANSYLPQAGPSLDVMLSTRVAKVNFATGSKKMTRASLVTLQNLEAGSEGGGLTATGVTLQDGTVIDARKEVILSAGSLQSPGLLELSGIGRKAVLDTAGIEQIIDLPGVGENLQDHNGITISYQLKPNYTSLDIFRYNTTYAAEQLALWENGQFSLYGTNYNSISFLNWQQIVGNDSTLATLAQHAIGNSTDVTDKTKLSFLSDPSVPQIELILADGTVGAGYPSEDDPLYGSDFVSITVIAMRPLNRGSVHIRSANISQDPAIDPRYASSEYDVQSIVEAAKYARKIAQTQPLADFLVGEYAPGLAAVSTDDEWAEYIRENLVTIYHYAGTCAMLPVEDGGVVDPQLRVWGTRNLRVVDASVVPVLVGSHTQTVTYGIAERAAGFVIEDFKE</sequence>
<dbReference type="AlphaFoldDB" id="A0A194V058"/>
<feature type="binding site" evidence="3">
    <location>
        <begin position="117"/>
        <end position="120"/>
    </location>
    <ligand>
        <name>FAD</name>
        <dbReference type="ChEBI" id="CHEBI:57692"/>
    </ligand>
</feature>
<dbReference type="SUPFAM" id="SSF54373">
    <property type="entry name" value="FAD-linked reductases, C-terminal domain"/>
    <property type="match status" value="1"/>
</dbReference>
<comment type="cofactor">
    <cofactor evidence="3">
        <name>FAD</name>
        <dbReference type="ChEBI" id="CHEBI:57692"/>
    </cofactor>
</comment>
<dbReference type="Gene3D" id="3.50.50.60">
    <property type="entry name" value="FAD/NAD(P)-binding domain"/>
    <property type="match status" value="1"/>
</dbReference>
<keyword evidence="9" id="KW-1185">Reference proteome</keyword>
<dbReference type="InterPro" id="IPR012132">
    <property type="entry name" value="GMC_OxRdtase"/>
</dbReference>
<reference evidence="9" key="1">
    <citation type="submission" date="2014-12" db="EMBL/GenBank/DDBJ databases">
        <title>Genome Sequence of Valsa Canker Pathogens Uncovers a Specific Adaption of Colonization on Woody Bark.</title>
        <authorList>
            <person name="Yin Z."/>
            <person name="Liu H."/>
            <person name="Gao X."/>
            <person name="Li Z."/>
            <person name="Song N."/>
            <person name="Ke X."/>
            <person name="Dai Q."/>
            <person name="Wu Y."/>
            <person name="Sun Y."/>
            <person name="Xu J.-R."/>
            <person name="Kang Z.K."/>
            <person name="Wang L."/>
            <person name="Huang L."/>
        </authorList>
    </citation>
    <scope>NUCLEOTIDE SEQUENCE [LARGE SCALE GENOMIC DNA]</scope>
    <source>
        <strain evidence="9">SXYL134</strain>
    </source>
</reference>
<evidence type="ECO:0000256" key="3">
    <source>
        <dbReference type="PIRSR" id="PIRSR000137-2"/>
    </source>
</evidence>
<dbReference type="InterPro" id="IPR036188">
    <property type="entry name" value="FAD/NAD-bd_sf"/>
</dbReference>
<evidence type="ECO:0000313" key="9">
    <source>
        <dbReference type="Proteomes" id="UP000078576"/>
    </source>
</evidence>
<protein>
    <submittedName>
        <fullName evidence="8">Pyranose dehydrogenase 3</fullName>
    </submittedName>
</protein>
<dbReference type="Pfam" id="PF05199">
    <property type="entry name" value="GMC_oxred_C"/>
    <property type="match status" value="1"/>
</dbReference>
<organism evidence="8 9">
    <name type="scientific">Cytospora mali</name>
    <name type="common">Apple Valsa canker fungus</name>
    <name type="synonym">Valsa mali</name>
    <dbReference type="NCBI Taxonomy" id="578113"/>
    <lineage>
        <taxon>Eukaryota</taxon>
        <taxon>Fungi</taxon>
        <taxon>Dikarya</taxon>
        <taxon>Ascomycota</taxon>
        <taxon>Pezizomycotina</taxon>
        <taxon>Sordariomycetes</taxon>
        <taxon>Sordariomycetidae</taxon>
        <taxon>Diaporthales</taxon>
        <taxon>Cytosporaceae</taxon>
        <taxon>Cytospora</taxon>
    </lineage>
</organism>